<evidence type="ECO:0000259" key="6">
    <source>
        <dbReference type="PROSITE" id="PS50111"/>
    </source>
</evidence>
<evidence type="ECO:0000259" key="7">
    <source>
        <dbReference type="PROSITE" id="PS50885"/>
    </source>
</evidence>
<keyword evidence="5" id="KW-0812">Transmembrane</keyword>
<feature type="domain" description="HAMP" evidence="7">
    <location>
        <begin position="204"/>
        <end position="256"/>
    </location>
</feature>
<name>A0A1M6DQ10_9FIRM</name>
<dbReference type="EMBL" id="FQZD01000007">
    <property type="protein sequence ID" value="SHI75307.1"/>
    <property type="molecule type" value="Genomic_DNA"/>
</dbReference>
<dbReference type="PROSITE" id="PS50885">
    <property type="entry name" value="HAMP"/>
    <property type="match status" value="1"/>
</dbReference>
<dbReference type="PANTHER" id="PTHR32089:SF112">
    <property type="entry name" value="LYSOZYME-LIKE PROTEIN-RELATED"/>
    <property type="match status" value="1"/>
</dbReference>
<dbReference type="InterPro" id="IPR003660">
    <property type="entry name" value="HAMP_dom"/>
</dbReference>
<dbReference type="InterPro" id="IPR004089">
    <property type="entry name" value="MCPsignal_dom"/>
</dbReference>
<dbReference type="Pfam" id="PF00015">
    <property type="entry name" value="MCPsignal"/>
    <property type="match status" value="1"/>
</dbReference>
<dbReference type="PRINTS" id="PR00260">
    <property type="entry name" value="CHEMTRNSDUCR"/>
</dbReference>
<dbReference type="AlphaFoldDB" id="A0A1M6DQ10"/>
<dbReference type="Gene3D" id="1.10.287.950">
    <property type="entry name" value="Methyl-accepting chemotaxis protein"/>
    <property type="match status" value="1"/>
</dbReference>
<dbReference type="Proteomes" id="UP000322917">
    <property type="component" value="Unassembled WGS sequence"/>
</dbReference>
<dbReference type="RefSeq" id="WP_149733808.1">
    <property type="nucleotide sequence ID" value="NZ_FQZD01000007.1"/>
</dbReference>
<protein>
    <submittedName>
        <fullName evidence="8">Methyl-accepting chemotaxis protein</fullName>
    </submittedName>
</protein>
<comment type="similarity">
    <text evidence="2">Belongs to the methyl-accepting chemotaxis (MCP) protein family.</text>
</comment>
<evidence type="ECO:0000256" key="5">
    <source>
        <dbReference type="SAM" id="Phobius"/>
    </source>
</evidence>
<feature type="coiled-coil region" evidence="4">
    <location>
        <begin position="510"/>
        <end position="538"/>
    </location>
</feature>
<dbReference type="SMART" id="SM00283">
    <property type="entry name" value="MA"/>
    <property type="match status" value="1"/>
</dbReference>
<dbReference type="CDD" id="cd06225">
    <property type="entry name" value="HAMP"/>
    <property type="match status" value="1"/>
</dbReference>
<dbReference type="Gene3D" id="6.10.340.10">
    <property type="match status" value="1"/>
</dbReference>
<dbReference type="OrthoDB" id="5392220at2"/>
<keyword evidence="1 3" id="KW-0807">Transducer</keyword>
<dbReference type="CDD" id="cd11386">
    <property type="entry name" value="MCP_signal"/>
    <property type="match status" value="1"/>
</dbReference>
<dbReference type="GO" id="GO:0007165">
    <property type="term" value="P:signal transduction"/>
    <property type="evidence" value="ECO:0007669"/>
    <property type="project" value="UniProtKB-KW"/>
</dbReference>
<feature type="domain" description="Methyl-accepting transducer" evidence="6">
    <location>
        <begin position="275"/>
        <end position="511"/>
    </location>
</feature>
<keyword evidence="9" id="KW-1185">Reference proteome</keyword>
<evidence type="ECO:0000313" key="8">
    <source>
        <dbReference type="EMBL" id="SHI75307.1"/>
    </source>
</evidence>
<evidence type="ECO:0000256" key="2">
    <source>
        <dbReference type="ARBA" id="ARBA00029447"/>
    </source>
</evidence>
<evidence type="ECO:0000256" key="4">
    <source>
        <dbReference type="SAM" id="Coils"/>
    </source>
</evidence>
<dbReference type="GO" id="GO:0004888">
    <property type="term" value="F:transmembrane signaling receptor activity"/>
    <property type="evidence" value="ECO:0007669"/>
    <property type="project" value="InterPro"/>
</dbReference>
<dbReference type="SMART" id="SM00304">
    <property type="entry name" value="HAMP"/>
    <property type="match status" value="1"/>
</dbReference>
<dbReference type="SUPFAM" id="SSF58104">
    <property type="entry name" value="Methyl-accepting chemotaxis protein (MCP) signaling domain"/>
    <property type="match status" value="1"/>
</dbReference>
<keyword evidence="5" id="KW-1133">Transmembrane helix</keyword>
<evidence type="ECO:0000313" key="9">
    <source>
        <dbReference type="Proteomes" id="UP000322917"/>
    </source>
</evidence>
<evidence type="ECO:0000256" key="3">
    <source>
        <dbReference type="PROSITE-ProRule" id="PRU00284"/>
    </source>
</evidence>
<keyword evidence="4" id="KW-0175">Coiled coil</keyword>
<accession>A0A1M6DQ10</accession>
<dbReference type="PANTHER" id="PTHR32089">
    <property type="entry name" value="METHYL-ACCEPTING CHEMOTAXIS PROTEIN MCPB"/>
    <property type="match status" value="1"/>
</dbReference>
<dbReference type="Pfam" id="PF00672">
    <property type="entry name" value="HAMP"/>
    <property type="match status" value="1"/>
</dbReference>
<feature type="transmembrane region" description="Helical" evidence="5">
    <location>
        <begin position="7"/>
        <end position="27"/>
    </location>
</feature>
<organism evidence="8 9">
    <name type="scientific">Propionispora hippei DSM 15287</name>
    <dbReference type="NCBI Taxonomy" id="1123003"/>
    <lineage>
        <taxon>Bacteria</taxon>
        <taxon>Bacillati</taxon>
        <taxon>Bacillota</taxon>
        <taxon>Negativicutes</taxon>
        <taxon>Selenomonadales</taxon>
        <taxon>Sporomusaceae</taxon>
        <taxon>Propionispora</taxon>
    </lineage>
</organism>
<keyword evidence="5" id="KW-0472">Membrane</keyword>
<dbReference type="PROSITE" id="PS50111">
    <property type="entry name" value="CHEMOTAXIS_TRANSDUC_2"/>
    <property type="match status" value="1"/>
</dbReference>
<dbReference type="InterPro" id="IPR004090">
    <property type="entry name" value="Chemotax_Me-accpt_rcpt"/>
</dbReference>
<dbReference type="GO" id="GO:0006935">
    <property type="term" value="P:chemotaxis"/>
    <property type="evidence" value="ECO:0007669"/>
    <property type="project" value="InterPro"/>
</dbReference>
<proteinExistence type="inferred from homology"/>
<sequence>MKLAGKMLVYFMFVVAIGAIGFGFVLYNVNVAGSLLDKVKQEDMPRLIQTAEVSREIENKFASLRGFLISGDKVSLDNYLRVTAEAKKSEQELLAVARTEEGKKILSELMALDEKYSQIAETVVIPYKQAGKEAAALQVMNGELTDVGRQLRNKAKEYVDFRRAQIQDSMERSVTAADNSEMASIIAGLLSILVGGAIGLFAARSISRPVNQLAVVAQQVAGGDLTQQAKVESRDEIGQLATSFNTMVAQLKALIRQINLNTEQLAASSEELTASAQQSAQAAEQVAVSITQVANGASEQMAASDETSAVVQQMAAGVEEMAASANQVAAQSAQAADKAQSGGVAVDQAVSQMTRIENAVNTSATVITKLGEQSQEIGQIVDTIAGIAGQTNLLALNAAIEAARAGEQGRGFAVVAEEVRKLAEQSQEAAKKIAGLIGAIQEDTEQAVVAMAEGTQEVKTGAAVVDAAGDTFRDIAELVLQVSGKVRDISAAIQQTASGSQHIVGSVKRIDELSKQSAEEAQSVSAATEEQLASMEEIASSSEALAKLAQELKTAVASFRI</sequence>
<gene>
    <name evidence="8" type="ORF">SAMN02745170_00961</name>
</gene>
<dbReference type="GO" id="GO:0016020">
    <property type="term" value="C:membrane"/>
    <property type="evidence" value="ECO:0007669"/>
    <property type="project" value="InterPro"/>
</dbReference>
<evidence type="ECO:0000256" key="1">
    <source>
        <dbReference type="ARBA" id="ARBA00023224"/>
    </source>
</evidence>
<reference evidence="8 9" key="1">
    <citation type="submission" date="2016-11" db="EMBL/GenBank/DDBJ databases">
        <authorList>
            <person name="Varghese N."/>
            <person name="Submissions S."/>
        </authorList>
    </citation>
    <scope>NUCLEOTIDE SEQUENCE [LARGE SCALE GENOMIC DNA]</scope>
    <source>
        <strain evidence="8 9">DSM 15287</strain>
    </source>
</reference>